<reference evidence="2" key="1">
    <citation type="submission" date="2016-11" db="UniProtKB">
        <authorList>
            <consortium name="WormBaseParasite"/>
        </authorList>
    </citation>
    <scope>IDENTIFICATION</scope>
    <source>
        <strain evidence="2">KR3021</strain>
    </source>
</reference>
<name>A0AC35TT71_9BILA</name>
<sequence>MSGLFGKNVLVVVTGASQGIGQCIVEELAQKVGPLSSFLLLARNGQKLVELVDKISMNRPNAADSCAVLDLSSKEEKFAEKVVESFKDYVETESYDLILIFHNAGTTGDNSKKAEEILDMTQWEDHMHVNLITTISLNNQFLKVLKDTGLNVPTTIVDTTSLLAVRAFPSFSQYSVGKAAREAYFRAIACENDSIKTLSYSPGPVKTDMRIKIANTTFDEDTRVAFTDDEKTSEISRSALTPKQTVTKLLSYLDENTFESGSRVDYFDI</sequence>
<dbReference type="WBParaSite" id="RSKR_0000411800.1">
    <property type="protein sequence ID" value="RSKR_0000411800.1"/>
    <property type="gene ID" value="RSKR_0000411800"/>
</dbReference>
<accession>A0AC35TT71</accession>
<evidence type="ECO:0000313" key="1">
    <source>
        <dbReference type="Proteomes" id="UP000095286"/>
    </source>
</evidence>
<dbReference type="Proteomes" id="UP000095286">
    <property type="component" value="Unplaced"/>
</dbReference>
<organism evidence="1 2">
    <name type="scientific">Rhabditophanes sp. KR3021</name>
    <dbReference type="NCBI Taxonomy" id="114890"/>
    <lineage>
        <taxon>Eukaryota</taxon>
        <taxon>Metazoa</taxon>
        <taxon>Ecdysozoa</taxon>
        <taxon>Nematoda</taxon>
        <taxon>Chromadorea</taxon>
        <taxon>Rhabditida</taxon>
        <taxon>Tylenchina</taxon>
        <taxon>Panagrolaimomorpha</taxon>
        <taxon>Strongyloidoidea</taxon>
        <taxon>Alloionematidae</taxon>
        <taxon>Rhabditophanes</taxon>
    </lineage>
</organism>
<proteinExistence type="predicted"/>
<protein>
    <submittedName>
        <fullName evidence="2">Sepiapterin reductase</fullName>
    </submittedName>
</protein>
<evidence type="ECO:0000313" key="2">
    <source>
        <dbReference type="WBParaSite" id="RSKR_0000411800.1"/>
    </source>
</evidence>